<dbReference type="GO" id="GO:0005839">
    <property type="term" value="C:proteasome core complex"/>
    <property type="evidence" value="ECO:0007669"/>
    <property type="project" value="InterPro"/>
</dbReference>
<evidence type="ECO:0000313" key="3">
    <source>
        <dbReference type="Proteomes" id="UP000033220"/>
    </source>
</evidence>
<proteinExistence type="predicted"/>
<evidence type="ECO:0000256" key="1">
    <source>
        <dbReference type="SAM" id="SignalP"/>
    </source>
</evidence>
<keyword evidence="2" id="KW-0647">Proteasome</keyword>
<dbReference type="HOGENOM" id="CLU_066183_0_0_5"/>
<dbReference type="PIRSF" id="PIRSF009120">
    <property type="entry name" value="UCP009120_prtse"/>
    <property type="match status" value="1"/>
</dbReference>
<dbReference type="Pfam" id="PF00227">
    <property type="entry name" value="Proteasome"/>
    <property type="match status" value="1"/>
</dbReference>
<dbReference type="GO" id="GO:0008233">
    <property type="term" value="F:peptidase activity"/>
    <property type="evidence" value="ECO:0007669"/>
    <property type="project" value="UniProtKB-KW"/>
</dbReference>
<accession>H6SJ09</accession>
<dbReference type="AlphaFoldDB" id="H6SJ09"/>
<dbReference type="EMBL" id="HE663493">
    <property type="protein sequence ID" value="CCG07974.1"/>
    <property type="molecule type" value="Genomic_DNA"/>
</dbReference>
<keyword evidence="2" id="KW-0645">Protease</keyword>
<dbReference type="Proteomes" id="UP000033220">
    <property type="component" value="Chromosome DSM 122"/>
</dbReference>
<evidence type="ECO:0000313" key="2">
    <source>
        <dbReference type="EMBL" id="CCG07974.1"/>
    </source>
</evidence>
<dbReference type="GO" id="GO:0051603">
    <property type="term" value="P:proteolysis involved in protein catabolic process"/>
    <property type="evidence" value="ECO:0007669"/>
    <property type="project" value="InterPro"/>
</dbReference>
<protein>
    <submittedName>
        <fullName evidence="2">Proteasome-type protease</fullName>
    </submittedName>
</protein>
<keyword evidence="2" id="KW-0378">Hydrolase</keyword>
<dbReference type="InterPro" id="IPR029055">
    <property type="entry name" value="Ntn_hydrolases_N"/>
</dbReference>
<dbReference type="InterPro" id="IPR001353">
    <property type="entry name" value="Proteasome_sua/b"/>
</dbReference>
<sequence length="268" mass="29361">MRHQKGRTRVTYCLGMLLNDGLVMAADTRTNAGVDNVATFRKLRVWERPGERVIVLLSAGNLAITQSVVALLEDSVRLEEGDEIAPASHGRLMTVPGLTAAARAVGEAVRAVHHRDAAALREQGNDFICSFLLAGQVRGGPMRLFMIYAAGNYIEAGEDTPFFQIGETKYGKPILDRVISHETPLAEAAKCALVSFDSTMRSNLSVGPPLDLLIYRRDSLGSAVRRRLRADDPYLLTLRDQWGEGVRRLFHDLPDLPFAEDLLPGAPG</sequence>
<feature type="chain" id="PRO_5003606723" evidence="1">
    <location>
        <begin position="26"/>
        <end position="268"/>
    </location>
</feature>
<dbReference type="eggNOG" id="COG3484">
    <property type="taxonomic scope" value="Bacteria"/>
</dbReference>
<feature type="signal peptide" evidence="1">
    <location>
        <begin position="1"/>
        <end position="25"/>
    </location>
</feature>
<keyword evidence="3" id="KW-1185">Reference proteome</keyword>
<dbReference type="KEGG" id="rpm:RSPPHO_01348"/>
<dbReference type="STRING" id="1150469.RSPPHO_01348"/>
<dbReference type="SUPFAM" id="SSF56235">
    <property type="entry name" value="N-terminal nucleophile aminohydrolases (Ntn hydrolases)"/>
    <property type="match status" value="1"/>
</dbReference>
<reference evidence="2 3" key="1">
    <citation type="submission" date="2012-02" db="EMBL/GenBank/DDBJ databases">
        <title>Shotgun genome sequence of Phaeospirillum photometricum DSM 122.</title>
        <authorList>
            <person name="Duquesne K."/>
            <person name="Sturgis J."/>
        </authorList>
    </citation>
    <scope>NUCLEOTIDE SEQUENCE [LARGE SCALE GENOMIC DNA]</scope>
    <source>
        <strain evidence="3">DSM122</strain>
    </source>
</reference>
<dbReference type="CDD" id="cd03765">
    <property type="entry name" value="proteasome_beta_bacterial"/>
    <property type="match status" value="1"/>
</dbReference>
<gene>
    <name evidence="2" type="ORF">RSPPHO_01348</name>
</gene>
<dbReference type="PATRIC" id="fig|1150469.3.peg.1523"/>
<dbReference type="InterPro" id="IPR016545">
    <property type="entry name" value="UCP009120_prtse"/>
</dbReference>
<dbReference type="Gene3D" id="3.60.20.10">
    <property type="entry name" value="Glutamine Phosphoribosylpyrophosphate, subunit 1, domain 1"/>
    <property type="match status" value="1"/>
</dbReference>
<keyword evidence="1" id="KW-0732">Signal</keyword>
<name>H6SJ09_PARPM</name>
<organism evidence="2 3">
    <name type="scientific">Pararhodospirillum photometricum DSM 122</name>
    <dbReference type="NCBI Taxonomy" id="1150469"/>
    <lineage>
        <taxon>Bacteria</taxon>
        <taxon>Pseudomonadati</taxon>
        <taxon>Pseudomonadota</taxon>
        <taxon>Alphaproteobacteria</taxon>
        <taxon>Rhodospirillales</taxon>
        <taxon>Rhodospirillaceae</taxon>
        <taxon>Pararhodospirillum</taxon>
    </lineage>
</organism>